<name>A0A9P6N6Z5_9BASI</name>
<dbReference type="InterPro" id="IPR022790">
    <property type="entry name" value="GH26_dom"/>
</dbReference>
<evidence type="ECO:0000256" key="5">
    <source>
        <dbReference type="SAM" id="SignalP"/>
    </source>
</evidence>
<evidence type="ECO:0000313" key="7">
    <source>
        <dbReference type="EMBL" id="KAG0140966.1"/>
    </source>
</evidence>
<dbReference type="SUPFAM" id="SSF51445">
    <property type="entry name" value="(Trans)glycosidases"/>
    <property type="match status" value="1"/>
</dbReference>
<feature type="active site" description="Nucleophile" evidence="4">
    <location>
        <position position="275"/>
    </location>
</feature>
<dbReference type="Proteomes" id="UP000886653">
    <property type="component" value="Unassembled WGS sequence"/>
</dbReference>
<feature type="signal peptide" evidence="5">
    <location>
        <begin position="1"/>
        <end position="23"/>
    </location>
</feature>
<accession>A0A9P6N6Z5</accession>
<comment type="similarity">
    <text evidence="1 4">Belongs to the glycosyl hydrolase 26 family.</text>
</comment>
<dbReference type="PROSITE" id="PS51764">
    <property type="entry name" value="GH26"/>
    <property type="match status" value="1"/>
</dbReference>
<feature type="chain" id="PRO_5040313987" description="GH26 domain-containing protein" evidence="5">
    <location>
        <begin position="24"/>
        <end position="366"/>
    </location>
</feature>
<dbReference type="Pfam" id="PF02156">
    <property type="entry name" value="Glyco_hydro_26"/>
    <property type="match status" value="1"/>
</dbReference>
<dbReference type="PANTHER" id="PTHR40079:SF6">
    <property type="entry name" value="GH26 DOMAIN-CONTAINING PROTEIN"/>
    <property type="match status" value="1"/>
</dbReference>
<comment type="caution">
    <text evidence="7">The sequence shown here is derived from an EMBL/GenBank/DDBJ whole genome shotgun (WGS) entry which is preliminary data.</text>
</comment>
<proteinExistence type="inferred from homology"/>
<feature type="active site" description="Proton donor" evidence="4">
    <location>
        <position position="164"/>
    </location>
</feature>
<dbReference type="GO" id="GO:0016985">
    <property type="term" value="F:mannan endo-1,4-beta-mannosidase activity"/>
    <property type="evidence" value="ECO:0007669"/>
    <property type="project" value="InterPro"/>
</dbReference>
<evidence type="ECO:0000256" key="3">
    <source>
        <dbReference type="ARBA" id="ARBA00023295"/>
    </source>
</evidence>
<dbReference type="InterPro" id="IPR017853">
    <property type="entry name" value="GH"/>
</dbReference>
<dbReference type="Gene3D" id="3.20.20.80">
    <property type="entry name" value="Glycosidases"/>
    <property type="match status" value="1"/>
</dbReference>
<dbReference type="PANTHER" id="PTHR40079">
    <property type="entry name" value="MANNAN ENDO-1,4-BETA-MANNOSIDASE E-RELATED"/>
    <property type="match status" value="1"/>
</dbReference>
<dbReference type="EMBL" id="MU167409">
    <property type="protein sequence ID" value="KAG0140966.1"/>
    <property type="molecule type" value="Genomic_DNA"/>
</dbReference>
<dbReference type="OrthoDB" id="428177at2759"/>
<sequence length="366" mass="40845">MRVLSRKIRVFVSLLTLYSICSSAHDTDSKPENLLRKNRKRRLSKNLGLNPSNLRLNEISIGFLPALGELIAPNTPQQINTKLPAPMAIMGDYINLDSSDPNLSGIDAHVKFQKSLNGNPVWEMALMPYKGLELVTQEVANRIASKMSGLNDQGITVWLRFAHEMNGDWYIWGGKPHLFLEKWKMVARAVKSRTSSTSMLWSPNSAFGKVNDIRGGYAKYWPGSKHVDIIGLSFYHYGGYDRSNVMPTAREAQVLIKDFSDLYSKPHNLPVVLSETGASYTRSLSTGQSAPGGASEYSIKLHWLQQLVSKDLRQAVPLFKAFTWFEVKKNENAAGSSPVKSEDFRLVMGDLKMSTDAVAFMAAKVQ</sequence>
<keyword evidence="8" id="KW-1185">Reference proteome</keyword>
<evidence type="ECO:0000259" key="6">
    <source>
        <dbReference type="PROSITE" id="PS51764"/>
    </source>
</evidence>
<gene>
    <name evidence="7" type="ORF">CROQUDRAFT_664478</name>
</gene>
<dbReference type="AlphaFoldDB" id="A0A9P6N6Z5"/>
<dbReference type="InterPro" id="IPR000805">
    <property type="entry name" value="Glyco_hydro_26"/>
</dbReference>
<evidence type="ECO:0000313" key="8">
    <source>
        <dbReference type="Proteomes" id="UP000886653"/>
    </source>
</evidence>
<keyword evidence="5" id="KW-0732">Signal</keyword>
<evidence type="ECO:0000256" key="4">
    <source>
        <dbReference type="PROSITE-ProRule" id="PRU01100"/>
    </source>
</evidence>
<feature type="domain" description="GH26" evidence="6">
    <location>
        <begin position="38"/>
        <end position="357"/>
    </location>
</feature>
<protein>
    <recommendedName>
        <fullName evidence="6">GH26 domain-containing protein</fullName>
    </recommendedName>
</protein>
<keyword evidence="2 4" id="KW-0378">Hydrolase</keyword>
<reference evidence="7" key="1">
    <citation type="submission" date="2013-11" db="EMBL/GenBank/DDBJ databases">
        <title>Genome sequence of the fusiform rust pathogen reveals effectors for host alternation and coevolution with pine.</title>
        <authorList>
            <consortium name="DOE Joint Genome Institute"/>
            <person name="Smith K."/>
            <person name="Pendleton A."/>
            <person name="Kubisiak T."/>
            <person name="Anderson C."/>
            <person name="Salamov A."/>
            <person name="Aerts A."/>
            <person name="Riley R."/>
            <person name="Clum A."/>
            <person name="Lindquist E."/>
            <person name="Ence D."/>
            <person name="Campbell M."/>
            <person name="Kronenberg Z."/>
            <person name="Feau N."/>
            <person name="Dhillon B."/>
            <person name="Hamelin R."/>
            <person name="Burleigh J."/>
            <person name="Smith J."/>
            <person name="Yandell M."/>
            <person name="Nelson C."/>
            <person name="Grigoriev I."/>
            <person name="Davis J."/>
        </authorList>
    </citation>
    <scope>NUCLEOTIDE SEQUENCE</scope>
    <source>
        <strain evidence="7">G11</strain>
    </source>
</reference>
<organism evidence="7 8">
    <name type="scientific">Cronartium quercuum f. sp. fusiforme G11</name>
    <dbReference type="NCBI Taxonomy" id="708437"/>
    <lineage>
        <taxon>Eukaryota</taxon>
        <taxon>Fungi</taxon>
        <taxon>Dikarya</taxon>
        <taxon>Basidiomycota</taxon>
        <taxon>Pucciniomycotina</taxon>
        <taxon>Pucciniomycetes</taxon>
        <taxon>Pucciniales</taxon>
        <taxon>Coleosporiaceae</taxon>
        <taxon>Cronartium</taxon>
    </lineage>
</organism>
<evidence type="ECO:0000256" key="1">
    <source>
        <dbReference type="ARBA" id="ARBA00007754"/>
    </source>
</evidence>
<evidence type="ECO:0000256" key="2">
    <source>
        <dbReference type="ARBA" id="ARBA00022801"/>
    </source>
</evidence>
<dbReference type="GO" id="GO:0006080">
    <property type="term" value="P:substituted mannan metabolic process"/>
    <property type="evidence" value="ECO:0007669"/>
    <property type="project" value="InterPro"/>
</dbReference>
<keyword evidence="3 4" id="KW-0326">Glycosidase</keyword>